<dbReference type="InterPro" id="IPR027370">
    <property type="entry name" value="Znf-RING_euk"/>
</dbReference>
<evidence type="ECO:0000256" key="9">
    <source>
        <dbReference type="RuleBase" id="RU367105"/>
    </source>
</evidence>
<dbReference type="InterPro" id="IPR039399">
    <property type="entry name" value="Deltex_C_sf"/>
</dbReference>
<dbReference type="SUPFAM" id="SSF57850">
    <property type="entry name" value="RING/U-box"/>
    <property type="match status" value="1"/>
</dbReference>
<dbReference type="InterPro" id="IPR039398">
    <property type="entry name" value="Deltex_fam"/>
</dbReference>
<organism evidence="12 13">
    <name type="scientific">Perca fluviatilis</name>
    <name type="common">European perch</name>
    <dbReference type="NCBI Taxonomy" id="8168"/>
    <lineage>
        <taxon>Eukaryota</taxon>
        <taxon>Metazoa</taxon>
        <taxon>Chordata</taxon>
        <taxon>Craniata</taxon>
        <taxon>Vertebrata</taxon>
        <taxon>Euteleostomi</taxon>
        <taxon>Actinopterygii</taxon>
        <taxon>Neopterygii</taxon>
        <taxon>Teleostei</taxon>
        <taxon>Neoteleostei</taxon>
        <taxon>Acanthomorphata</taxon>
        <taxon>Eupercaria</taxon>
        <taxon>Perciformes</taxon>
        <taxon>Percoidei</taxon>
        <taxon>Percidae</taxon>
        <taxon>Percinae</taxon>
        <taxon>Perca</taxon>
    </lineage>
</organism>
<proteinExistence type="inferred from homology"/>
<feature type="domain" description="RING-type" evidence="11">
    <location>
        <begin position="435"/>
        <end position="474"/>
    </location>
</feature>
<comment type="catalytic activity">
    <reaction evidence="1 9">
        <text>S-ubiquitinyl-[E2 ubiquitin-conjugating enzyme]-L-cysteine + [acceptor protein]-L-lysine = [E2 ubiquitin-conjugating enzyme]-L-cysteine + N(6)-ubiquitinyl-[acceptor protein]-L-lysine.</text>
        <dbReference type="EC" id="2.3.2.27"/>
    </reaction>
</comment>
<dbReference type="Pfam" id="PF18102">
    <property type="entry name" value="DTC"/>
    <property type="match status" value="1"/>
</dbReference>
<dbReference type="EC" id="2.3.2.27" evidence="9"/>
<dbReference type="Pfam" id="PF13445">
    <property type="entry name" value="zf-RING_UBOX"/>
    <property type="match status" value="1"/>
</dbReference>
<dbReference type="Gene3D" id="3.30.40.10">
    <property type="entry name" value="Zinc/RING finger domain, C3HC4 (zinc finger)"/>
    <property type="match status" value="1"/>
</dbReference>
<dbReference type="CDD" id="cd09633">
    <property type="entry name" value="Deltex_C"/>
    <property type="match status" value="1"/>
</dbReference>
<dbReference type="PROSITE" id="PS00518">
    <property type="entry name" value="ZF_RING_1"/>
    <property type="match status" value="1"/>
</dbReference>
<keyword evidence="4 9" id="KW-0808">Transferase</keyword>
<dbReference type="InterPro" id="IPR017907">
    <property type="entry name" value="Znf_RING_CS"/>
</dbReference>
<evidence type="ECO:0000256" key="4">
    <source>
        <dbReference type="ARBA" id="ARBA00022679"/>
    </source>
</evidence>
<dbReference type="Proteomes" id="UP000465112">
    <property type="component" value="Chromosome 4"/>
</dbReference>
<reference evidence="12 13" key="1">
    <citation type="submission" date="2019-06" db="EMBL/GenBank/DDBJ databases">
        <title>A chromosome-scale genome assembly of the European perch, Perca fluviatilis.</title>
        <authorList>
            <person name="Roques C."/>
            <person name="Zahm M."/>
            <person name="Cabau C."/>
            <person name="Klopp C."/>
            <person name="Bouchez O."/>
            <person name="Donnadieu C."/>
            <person name="Kuhl H."/>
            <person name="Gislard M."/>
            <person name="Guendouz S."/>
            <person name="Journot L."/>
            <person name="Haffray P."/>
            <person name="Bestin A."/>
            <person name="Morvezen R."/>
            <person name="Feron R."/>
            <person name="Wen M."/>
            <person name="Jouanno E."/>
            <person name="Herpin A."/>
            <person name="Schartl M."/>
            <person name="Postlethwait J."/>
            <person name="Schaerlinger B."/>
            <person name="Chardard D."/>
            <person name="Lecocq T."/>
            <person name="Poncet C."/>
            <person name="Jaffrelo L."/>
            <person name="Lampietro C."/>
            <person name="Guiguen Y."/>
        </authorList>
    </citation>
    <scope>NUCLEOTIDE SEQUENCE [LARGE SCALE GENOMIC DNA]</scope>
    <source>
        <tissue evidence="12">Blood</tissue>
    </source>
</reference>
<dbReference type="PROSITE" id="PS50089">
    <property type="entry name" value="ZF_RING_2"/>
    <property type="match status" value="1"/>
</dbReference>
<evidence type="ECO:0000256" key="2">
    <source>
        <dbReference type="ARBA" id="ARBA00004906"/>
    </source>
</evidence>
<keyword evidence="13" id="KW-1185">Reference proteome</keyword>
<name>A0A6A5FC34_PERFL</name>
<keyword evidence="6 8" id="KW-0863">Zinc-finger</keyword>
<keyword evidence="9" id="KW-0963">Cytoplasm</keyword>
<evidence type="ECO:0000256" key="6">
    <source>
        <dbReference type="ARBA" id="ARBA00022771"/>
    </source>
</evidence>
<dbReference type="GO" id="GO:0007219">
    <property type="term" value="P:Notch signaling pathway"/>
    <property type="evidence" value="ECO:0007669"/>
    <property type="project" value="InterPro"/>
</dbReference>
<comment type="pathway">
    <text evidence="2 9">Protein modification; protein ubiquitination.</text>
</comment>
<comment type="subcellular location">
    <subcellularLocation>
        <location evidence="9">Cytoplasm</location>
    </subcellularLocation>
</comment>
<protein>
    <recommendedName>
        <fullName evidence="9">E3 ubiquitin-protein ligase</fullName>
        <ecNumber evidence="9">2.3.2.27</ecNumber>
    </recommendedName>
</protein>
<feature type="region of interest" description="Disordered" evidence="10">
    <location>
        <begin position="232"/>
        <end position="262"/>
    </location>
</feature>
<evidence type="ECO:0000313" key="12">
    <source>
        <dbReference type="EMBL" id="KAF1391530.1"/>
    </source>
</evidence>
<dbReference type="GO" id="GO:0005737">
    <property type="term" value="C:cytoplasm"/>
    <property type="evidence" value="ECO:0007669"/>
    <property type="project" value="UniProtKB-SubCell"/>
</dbReference>
<sequence>MSSQEKDEDVVVLNVEWSRGDPPLKLELHLERLLQAWFNRNSLGEDCTVLSASTDRVVMKITPAPVLHTLQKLRGQTLTSKDWRAAVRIMSVSLSFQQPKQIQDDASMEFPPSFAEQSSNAFTCNCNIPMHHFWYVNQAYKQEIKHIEKKTGVKILAEVKLTFEADQKDGSPNYAFSEFINLVQKCSVESRGFTFPLKKVNPEEWNDTLNIIQRPENKLLLSVSSEGMTVCGPRQSQDAIRKSLTPSTNTSPSVGESTWASQDTPLNIGMSIKDPLANAGLTMEESSWKLMTTSFNEQVTKIKTKFGVDFKESGISPGKVKVKACYNKSGGNASMESHAVRALLHLYQKSATSPMSFSPGKVKARYQKSGGNMSMMSHQFQKSAASPMSFTQYQGATGFTDSLSEAASDGPVLNGQSGYNTEAPTGGATADEETCPICMEPFTKKKQLKCKHEFCEECLAQSKEAMGPTCPVCRDVFGMMEGDQPDGHMTWKSHYSSLPGFSGCGTITINYDISSGKQTEKHPNPGKYYFGISRTAYLPDNKEGREVLFLLKKAFNQKLIFTVGTSRTSGMDNQVTWNDIYHKTNTTGGPE</sequence>
<evidence type="ECO:0000256" key="1">
    <source>
        <dbReference type="ARBA" id="ARBA00000900"/>
    </source>
</evidence>
<dbReference type="GO" id="GO:0016567">
    <property type="term" value="P:protein ubiquitination"/>
    <property type="evidence" value="ECO:0007669"/>
    <property type="project" value="UniProtKB-UniRule"/>
</dbReference>
<dbReference type="GO" id="GO:0061630">
    <property type="term" value="F:ubiquitin protein ligase activity"/>
    <property type="evidence" value="ECO:0007669"/>
    <property type="project" value="UniProtKB-UniRule"/>
</dbReference>
<dbReference type="PANTHER" id="PTHR12622">
    <property type="entry name" value="DELTEX-RELATED"/>
    <property type="match status" value="1"/>
</dbReference>
<dbReference type="UniPathway" id="UPA00143"/>
<keyword evidence="7 9" id="KW-0862">Zinc</keyword>
<evidence type="ECO:0000313" key="13">
    <source>
        <dbReference type="Proteomes" id="UP000465112"/>
    </source>
</evidence>
<dbReference type="InterPro" id="IPR001841">
    <property type="entry name" value="Znf_RING"/>
</dbReference>
<dbReference type="InterPro" id="IPR013083">
    <property type="entry name" value="Znf_RING/FYVE/PHD"/>
</dbReference>
<keyword evidence="5 9" id="KW-0479">Metal-binding</keyword>
<dbReference type="GO" id="GO:0008270">
    <property type="term" value="F:zinc ion binding"/>
    <property type="evidence" value="ECO:0007669"/>
    <property type="project" value="UniProtKB-KW"/>
</dbReference>
<evidence type="ECO:0000256" key="8">
    <source>
        <dbReference type="PROSITE-ProRule" id="PRU00175"/>
    </source>
</evidence>
<accession>A0A6A5FC34</accession>
<dbReference type="Gene3D" id="3.30.390.130">
    <property type="match status" value="1"/>
</dbReference>
<evidence type="ECO:0000256" key="10">
    <source>
        <dbReference type="SAM" id="MobiDB-lite"/>
    </source>
</evidence>
<dbReference type="SMART" id="SM00184">
    <property type="entry name" value="RING"/>
    <property type="match status" value="1"/>
</dbReference>
<evidence type="ECO:0000256" key="5">
    <source>
        <dbReference type="ARBA" id="ARBA00022723"/>
    </source>
</evidence>
<evidence type="ECO:0000256" key="7">
    <source>
        <dbReference type="ARBA" id="ARBA00022833"/>
    </source>
</evidence>
<dbReference type="AlphaFoldDB" id="A0A6A5FC34"/>
<dbReference type="EMBL" id="VHII01000004">
    <property type="protein sequence ID" value="KAF1391530.1"/>
    <property type="molecule type" value="Genomic_DNA"/>
</dbReference>
<evidence type="ECO:0000259" key="11">
    <source>
        <dbReference type="PROSITE" id="PS50089"/>
    </source>
</evidence>
<comment type="similarity">
    <text evidence="3 9">Belongs to the Deltex family.</text>
</comment>
<gene>
    <name evidence="12" type="ORF">PFLUV_G00043080</name>
</gene>
<feature type="compositionally biased region" description="Polar residues" evidence="10">
    <location>
        <begin position="234"/>
        <end position="262"/>
    </location>
</feature>
<dbReference type="InterPro" id="IPR039396">
    <property type="entry name" value="Deltex_C"/>
</dbReference>
<comment type="caution">
    <text evidence="12">The sequence shown here is derived from an EMBL/GenBank/DDBJ whole genome shotgun (WGS) entry which is preliminary data.</text>
</comment>
<evidence type="ECO:0000256" key="3">
    <source>
        <dbReference type="ARBA" id="ARBA00009413"/>
    </source>
</evidence>